<feature type="region of interest" description="Disordered" evidence="8">
    <location>
        <begin position="512"/>
        <end position="555"/>
    </location>
</feature>
<dbReference type="AlphaFoldDB" id="A0A9P8PZ94"/>
<proteinExistence type="inferred from homology"/>
<dbReference type="Proteomes" id="UP000769528">
    <property type="component" value="Unassembled WGS sequence"/>
</dbReference>
<evidence type="ECO:0000256" key="7">
    <source>
        <dbReference type="ARBA" id="ARBA00022807"/>
    </source>
</evidence>
<dbReference type="GO" id="GO:0004843">
    <property type="term" value="F:cysteine-type deubiquitinase activity"/>
    <property type="evidence" value="ECO:0007669"/>
    <property type="project" value="UniProtKB-EC"/>
</dbReference>
<feature type="compositionally biased region" description="Polar residues" evidence="8">
    <location>
        <begin position="875"/>
        <end position="884"/>
    </location>
</feature>
<organism evidence="11 12">
    <name type="scientific">Wickerhamomyces mucosus</name>
    <dbReference type="NCBI Taxonomy" id="1378264"/>
    <lineage>
        <taxon>Eukaryota</taxon>
        <taxon>Fungi</taxon>
        <taxon>Dikarya</taxon>
        <taxon>Ascomycota</taxon>
        <taxon>Saccharomycotina</taxon>
        <taxon>Saccharomycetes</taxon>
        <taxon>Phaffomycetales</taxon>
        <taxon>Wickerhamomycetaceae</taxon>
        <taxon>Wickerhamomyces</taxon>
    </lineage>
</organism>
<keyword evidence="4" id="KW-0645">Protease</keyword>
<evidence type="ECO:0000313" key="12">
    <source>
        <dbReference type="Proteomes" id="UP000769528"/>
    </source>
</evidence>
<comment type="caution">
    <text evidence="11">The sequence shown here is derived from an EMBL/GenBank/DDBJ whole genome shotgun (WGS) entry which is preliminary data.</text>
</comment>
<evidence type="ECO:0000313" key="11">
    <source>
        <dbReference type="EMBL" id="KAH3679964.1"/>
    </source>
</evidence>
<dbReference type="CDD" id="cd02674">
    <property type="entry name" value="Peptidase_C19R"/>
    <property type="match status" value="1"/>
</dbReference>
<feature type="domain" description="USP" evidence="10">
    <location>
        <begin position="651"/>
        <end position="1057"/>
    </location>
</feature>
<dbReference type="SUPFAM" id="SSF52821">
    <property type="entry name" value="Rhodanese/Cell cycle control phosphatase"/>
    <property type="match status" value="1"/>
</dbReference>
<feature type="region of interest" description="Disordered" evidence="8">
    <location>
        <begin position="869"/>
        <end position="930"/>
    </location>
</feature>
<feature type="compositionally biased region" description="Pro residues" evidence="8">
    <location>
        <begin position="473"/>
        <end position="483"/>
    </location>
</feature>
<dbReference type="InterPro" id="IPR036873">
    <property type="entry name" value="Rhodanese-like_dom_sf"/>
</dbReference>
<evidence type="ECO:0000256" key="8">
    <source>
        <dbReference type="SAM" id="MobiDB-lite"/>
    </source>
</evidence>
<name>A0A9P8PZ94_9ASCO</name>
<feature type="region of interest" description="Disordered" evidence="8">
    <location>
        <begin position="471"/>
        <end position="490"/>
    </location>
</feature>
<dbReference type="OrthoDB" id="292964at2759"/>
<evidence type="ECO:0000259" key="9">
    <source>
        <dbReference type="PROSITE" id="PS50206"/>
    </source>
</evidence>
<feature type="domain" description="Rhodanese" evidence="9">
    <location>
        <begin position="334"/>
        <end position="447"/>
    </location>
</feature>
<dbReference type="InterPro" id="IPR050185">
    <property type="entry name" value="Ub_carboxyl-term_hydrolase"/>
</dbReference>
<dbReference type="Gene3D" id="3.90.70.10">
    <property type="entry name" value="Cysteine proteinases"/>
    <property type="match status" value="1"/>
</dbReference>
<evidence type="ECO:0000256" key="2">
    <source>
        <dbReference type="ARBA" id="ARBA00009085"/>
    </source>
</evidence>
<accession>A0A9P8PZ94</accession>
<dbReference type="GO" id="GO:0006508">
    <property type="term" value="P:proteolysis"/>
    <property type="evidence" value="ECO:0007669"/>
    <property type="project" value="UniProtKB-KW"/>
</dbReference>
<dbReference type="Gene3D" id="3.40.250.10">
    <property type="entry name" value="Rhodanese-like domain"/>
    <property type="match status" value="1"/>
</dbReference>
<dbReference type="InterPro" id="IPR028889">
    <property type="entry name" value="USP"/>
</dbReference>
<dbReference type="Pfam" id="PF00581">
    <property type="entry name" value="Rhodanese"/>
    <property type="match status" value="1"/>
</dbReference>
<dbReference type="InterPro" id="IPR038765">
    <property type="entry name" value="Papain-like_cys_pep_sf"/>
</dbReference>
<evidence type="ECO:0000256" key="5">
    <source>
        <dbReference type="ARBA" id="ARBA00022786"/>
    </source>
</evidence>
<dbReference type="InterPro" id="IPR001394">
    <property type="entry name" value="Peptidase_C19_UCH"/>
</dbReference>
<evidence type="ECO:0000256" key="6">
    <source>
        <dbReference type="ARBA" id="ARBA00022801"/>
    </source>
</evidence>
<keyword evidence="7" id="KW-0788">Thiol protease</keyword>
<feature type="compositionally biased region" description="Low complexity" evidence="8">
    <location>
        <begin position="902"/>
        <end position="912"/>
    </location>
</feature>
<dbReference type="InterPro" id="IPR001763">
    <property type="entry name" value="Rhodanese-like_dom"/>
</dbReference>
<dbReference type="EC" id="3.4.19.12" evidence="3"/>
<dbReference type="SUPFAM" id="SSF54001">
    <property type="entry name" value="Cysteine proteinases"/>
    <property type="match status" value="1"/>
</dbReference>
<feature type="compositionally biased region" description="Low complexity" evidence="8">
    <location>
        <begin position="536"/>
        <end position="555"/>
    </location>
</feature>
<dbReference type="PROSITE" id="PS00972">
    <property type="entry name" value="USP_1"/>
    <property type="match status" value="1"/>
</dbReference>
<sequence>MLINGPFKNDYTPTYSTEVETLVNDLYQDEISPKSTELTLTKMIDLIQIAEQEFEFYRKELQGGSHLRSLQHYIIGVFLIYLIIPNSIQFQIKNKNYEVFLTLKQLYDRETGMANVKLQAITYISYLKSKETNKEHSLKTKVRSNTLPSITPQQEISNHLTPPTLDPGRTFNDNSSALSIVSSVSTNSSIVDDLWLPPELQPKDELKLVNEVDSNDEEDINFRLQTEDHRIITTQSSLPSDNLKDLSVITPKLHHAYSFPVNQLNPVAENQGTSENNSLISSGNQNIRSYLLHRKESYRDGSVHSIYASEQDEEIPSVSSQWLFKSLSEIKYSFLIIDIRPLDKFKINHIPYANILNIDPSLVSNSDDFQELEDILRNSSLSEEFLKFKNIKRFDQVIIYTDLQSSVMYDTDYVSKFVHLLDERYIKSKILSGGFDSWLKYLSRNQKNKHILNFTVKSPFSAPEIVTASQIPSIPPPSLPNSPSPNQELPYDYSKLLPQYSIPSQVQLNNTASRITERPPIPNTVPIISPSRSNGLNQTHQLQQSSTQSSNSYYQYNRPVEPVPLHPSSSYLQQYPWQQNYTKQVQYEQSPLLQPPQYNNNDLAQHHYLQTSHKSEVGKSFDHPLGRQRINSDSIPTIQGSSLPFVRLSITGLRNMGNTCYINSMVQCLFASTKFRDIFLENKFEEYFNPKFTKPRLSSSLSILFKKMYLNGGCSIVPSAFLKSCIAMRPDLKIPLEQQDTQEFLMFMFDQLHEELSNSNAVVSDYPHLIQHESLGKEYDIWFEDLIKQGFSPISNFFQGQLQDSLQCMKCGFTSSNYSTFCMLSLVIPKTSISGKKLKKIQLEDCIQLFTHDEILSGDNAWDCPKCSKNKQTDNKSSSVSSQAQEKDTRKHRLHFGSNFFRSSRSSSPAPSKKSKKSQHPQLVDQEAKRSLKKSTVKSLKFVVLPPILIIHLSRFLFYDTSQKDDAIVQYPLLLSIPHGGQTIKYKLFGAINHYGTLKSGHYTAITNKNLNHDLNEPDWYYFDDEVVKATNHGSFSEKDQAHMSSSDVYVLFYERID</sequence>
<gene>
    <name evidence="11" type="ORF">WICMUC_000707</name>
</gene>
<evidence type="ECO:0000256" key="4">
    <source>
        <dbReference type="ARBA" id="ARBA00022670"/>
    </source>
</evidence>
<dbReference type="PROSITE" id="PS50206">
    <property type="entry name" value="RHODANESE_3"/>
    <property type="match status" value="1"/>
</dbReference>
<comment type="catalytic activity">
    <reaction evidence="1">
        <text>Thiol-dependent hydrolysis of ester, thioester, amide, peptide and isopeptide bonds formed by the C-terminal Gly of ubiquitin (a 76-residue protein attached to proteins as an intracellular targeting signal).</text>
        <dbReference type="EC" id="3.4.19.12"/>
    </reaction>
</comment>
<dbReference type="GO" id="GO:0016579">
    <property type="term" value="P:protein deubiquitination"/>
    <property type="evidence" value="ECO:0007669"/>
    <property type="project" value="InterPro"/>
</dbReference>
<protein>
    <recommendedName>
        <fullName evidence="3">ubiquitinyl hydrolase 1</fullName>
        <ecNumber evidence="3">3.4.19.12</ecNumber>
    </recommendedName>
</protein>
<reference evidence="11" key="2">
    <citation type="submission" date="2021-01" db="EMBL/GenBank/DDBJ databases">
        <authorList>
            <person name="Schikora-Tamarit M.A."/>
        </authorList>
    </citation>
    <scope>NUCLEOTIDE SEQUENCE</scope>
    <source>
        <strain evidence="11">CBS6341</strain>
    </source>
</reference>
<dbReference type="PROSITE" id="PS50235">
    <property type="entry name" value="USP_3"/>
    <property type="match status" value="1"/>
</dbReference>
<evidence type="ECO:0000256" key="3">
    <source>
        <dbReference type="ARBA" id="ARBA00012759"/>
    </source>
</evidence>
<keyword evidence="6" id="KW-0378">Hydrolase</keyword>
<comment type="similarity">
    <text evidence="2">Belongs to the peptidase C19 family.</text>
</comment>
<evidence type="ECO:0000259" key="10">
    <source>
        <dbReference type="PROSITE" id="PS50235"/>
    </source>
</evidence>
<dbReference type="SMART" id="SM00450">
    <property type="entry name" value="RHOD"/>
    <property type="match status" value="1"/>
</dbReference>
<dbReference type="InterPro" id="IPR018200">
    <property type="entry name" value="USP_CS"/>
</dbReference>
<evidence type="ECO:0000256" key="1">
    <source>
        <dbReference type="ARBA" id="ARBA00000707"/>
    </source>
</evidence>
<keyword evidence="12" id="KW-1185">Reference proteome</keyword>
<dbReference type="PANTHER" id="PTHR21646:SF24">
    <property type="entry name" value="UBIQUITIN CARBOXYL-TERMINAL HYDROLASE"/>
    <property type="match status" value="1"/>
</dbReference>
<reference evidence="11" key="1">
    <citation type="journal article" date="2021" name="Open Biol.">
        <title>Shared evolutionary footprints suggest mitochondrial oxidative damage underlies multiple complex I losses in fungi.</title>
        <authorList>
            <person name="Schikora-Tamarit M.A."/>
            <person name="Marcet-Houben M."/>
            <person name="Nosek J."/>
            <person name="Gabaldon T."/>
        </authorList>
    </citation>
    <scope>NUCLEOTIDE SEQUENCE</scope>
    <source>
        <strain evidence="11">CBS6341</strain>
    </source>
</reference>
<dbReference type="PANTHER" id="PTHR21646">
    <property type="entry name" value="UBIQUITIN CARBOXYL-TERMINAL HYDROLASE"/>
    <property type="match status" value="1"/>
</dbReference>
<keyword evidence="5" id="KW-0833">Ubl conjugation pathway</keyword>
<dbReference type="Pfam" id="PF00443">
    <property type="entry name" value="UCH"/>
    <property type="match status" value="1"/>
</dbReference>
<dbReference type="EMBL" id="JAEUBF010000206">
    <property type="protein sequence ID" value="KAH3679964.1"/>
    <property type="molecule type" value="Genomic_DNA"/>
</dbReference>